<dbReference type="Proteomes" id="UP001066276">
    <property type="component" value="Chromosome 12"/>
</dbReference>
<reference evidence="2" key="1">
    <citation type="journal article" date="2022" name="bioRxiv">
        <title>Sequencing and chromosome-scale assembly of the giantPleurodeles waltlgenome.</title>
        <authorList>
            <person name="Brown T."/>
            <person name="Elewa A."/>
            <person name="Iarovenko S."/>
            <person name="Subramanian E."/>
            <person name="Araus A.J."/>
            <person name="Petzold A."/>
            <person name="Susuki M."/>
            <person name="Suzuki K.-i.T."/>
            <person name="Hayashi T."/>
            <person name="Toyoda A."/>
            <person name="Oliveira C."/>
            <person name="Osipova E."/>
            <person name="Leigh N.D."/>
            <person name="Simon A."/>
            <person name="Yun M.H."/>
        </authorList>
    </citation>
    <scope>NUCLEOTIDE SEQUENCE</scope>
    <source>
        <strain evidence="2">20211129_DDA</strain>
        <tissue evidence="2">Liver</tissue>
    </source>
</reference>
<keyword evidence="3" id="KW-1185">Reference proteome</keyword>
<feature type="region of interest" description="Disordered" evidence="1">
    <location>
        <begin position="51"/>
        <end position="143"/>
    </location>
</feature>
<sequence>MFQPLISNWASPGRASPHVEGDVFPMLTSPLSRLGVVFSPRPTAAHLRLWRQGCRSPPVPGSRTVSSPPRGSGPSPAPTGSRSASAGPQGRVSPRGPHTEPHRASPPSPLAISASFASPGDLRSIPDSGEAHQHLPTASLHRA</sequence>
<dbReference type="EMBL" id="JANPWB010000016">
    <property type="protein sequence ID" value="KAJ1084208.1"/>
    <property type="molecule type" value="Genomic_DNA"/>
</dbReference>
<evidence type="ECO:0000313" key="3">
    <source>
        <dbReference type="Proteomes" id="UP001066276"/>
    </source>
</evidence>
<evidence type="ECO:0000313" key="2">
    <source>
        <dbReference type="EMBL" id="KAJ1084208.1"/>
    </source>
</evidence>
<comment type="caution">
    <text evidence="2">The sequence shown here is derived from an EMBL/GenBank/DDBJ whole genome shotgun (WGS) entry which is preliminary data.</text>
</comment>
<name>A0AAV7L6I5_PLEWA</name>
<feature type="compositionally biased region" description="Low complexity" evidence="1">
    <location>
        <begin position="61"/>
        <end position="88"/>
    </location>
</feature>
<protein>
    <submittedName>
        <fullName evidence="2">Uncharacterized protein</fullName>
    </submittedName>
</protein>
<evidence type="ECO:0000256" key="1">
    <source>
        <dbReference type="SAM" id="MobiDB-lite"/>
    </source>
</evidence>
<feature type="compositionally biased region" description="Low complexity" evidence="1">
    <location>
        <begin position="110"/>
        <end position="119"/>
    </location>
</feature>
<proteinExistence type="predicted"/>
<dbReference type="AlphaFoldDB" id="A0AAV7L6I5"/>
<gene>
    <name evidence="2" type="ORF">NDU88_004360</name>
</gene>
<accession>A0AAV7L6I5</accession>
<organism evidence="2 3">
    <name type="scientific">Pleurodeles waltl</name>
    <name type="common">Iberian ribbed newt</name>
    <dbReference type="NCBI Taxonomy" id="8319"/>
    <lineage>
        <taxon>Eukaryota</taxon>
        <taxon>Metazoa</taxon>
        <taxon>Chordata</taxon>
        <taxon>Craniata</taxon>
        <taxon>Vertebrata</taxon>
        <taxon>Euteleostomi</taxon>
        <taxon>Amphibia</taxon>
        <taxon>Batrachia</taxon>
        <taxon>Caudata</taxon>
        <taxon>Salamandroidea</taxon>
        <taxon>Salamandridae</taxon>
        <taxon>Pleurodelinae</taxon>
        <taxon>Pleurodeles</taxon>
    </lineage>
</organism>